<protein>
    <submittedName>
        <fullName evidence="1">Uncharacterized protein</fullName>
    </submittedName>
</protein>
<proteinExistence type="predicted"/>
<comment type="caution">
    <text evidence="1">The sequence shown here is derived from an EMBL/GenBank/DDBJ whole genome shotgun (WGS) entry which is preliminary data.</text>
</comment>
<dbReference type="Proteomes" id="UP000528457">
    <property type="component" value="Unassembled WGS sequence"/>
</dbReference>
<gene>
    <name evidence="1" type="ORF">HNR48_003360</name>
</gene>
<sequence>MYSCNCKNYPYCFEPQHKDELDLLLSNLSPVAIDKNVHFYQCAICRQNYRIEFLSLGVLVLKEQVTGFQSA</sequence>
<dbReference type="InParanoid" id="A0A7X0JWL6"/>
<dbReference type="RefSeq" id="WP_166843918.1">
    <property type="nucleotide sequence ID" value="NZ_JAAONY010000003.1"/>
</dbReference>
<accession>A0A7X0JWL6</accession>
<dbReference type="AlphaFoldDB" id="A0A7X0JWL6"/>
<dbReference type="EMBL" id="JACHHT010000003">
    <property type="protein sequence ID" value="MBB6523058.1"/>
    <property type="molecule type" value="Genomic_DNA"/>
</dbReference>
<name>A0A7X0JWL6_9GAMM</name>
<reference evidence="1 2" key="1">
    <citation type="submission" date="2020-08" db="EMBL/GenBank/DDBJ databases">
        <title>Genomic Encyclopedia of Type Strains, Phase IV (KMG-IV): sequencing the most valuable type-strain genomes for metagenomic binning, comparative biology and taxonomic classification.</title>
        <authorList>
            <person name="Goeker M."/>
        </authorList>
    </citation>
    <scope>NUCLEOTIDE SEQUENCE [LARGE SCALE GENOMIC DNA]</scope>
    <source>
        <strain evidence="1 2">DSM 22368</strain>
    </source>
</reference>
<evidence type="ECO:0000313" key="2">
    <source>
        <dbReference type="Proteomes" id="UP000528457"/>
    </source>
</evidence>
<keyword evidence="2" id="KW-1185">Reference proteome</keyword>
<organism evidence="1 2">
    <name type="scientific">Pseudoteredinibacter isoporae</name>
    <dbReference type="NCBI Taxonomy" id="570281"/>
    <lineage>
        <taxon>Bacteria</taxon>
        <taxon>Pseudomonadati</taxon>
        <taxon>Pseudomonadota</taxon>
        <taxon>Gammaproteobacteria</taxon>
        <taxon>Cellvibrionales</taxon>
        <taxon>Cellvibrionaceae</taxon>
        <taxon>Pseudoteredinibacter</taxon>
    </lineage>
</organism>
<evidence type="ECO:0000313" key="1">
    <source>
        <dbReference type="EMBL" id="MBB6523058.1"/>
    </source>
</evidence>